<dbReference type="PANTHER" id="PTHR37302:SF1">
    <property type="entry name" value="PROTEIN DINB"/>
    <property type="match status" value="1"/>
</dbReference>
<accession>A0A368W6A7</accession>
<dbReference type="InterPro" id="IPR034660">
    <property type="entry name" value="DinB/YfiT-like"/>
</dbReference>
<comment type="caution">
    <text evidence="4">The sequence shown here is derived from an EMBL/GenBank/DDBJ whole genome shotgun (WGS) entry which is preliminary data.</text>
</comment>
<dbReference type="Proteomes" id="UP000252415">
    <property type="component" value="Unassembled WGS sequence"/>
</dbReference>
<evidence type="ECO:0000256" key="2">
    <source>
        <dbReference type="ARBA" id="ARBA00022723"/>
    </source>
</evidence>
<proteinExistence type="inferred from homology"/>
<dbReference type="OrthoDB" id="9811413at2"/>
<feature type="binding site" evidence="3">
    <location>
        <position position="140"/>
    </location>
    <ligand>
        <name>a divalent metal cation</name>
        <dbReference type="ChEBI" id="CHEBI:60240"/>
    </ligand>
</feature>
<dbReference type="PANTHER" id="PTHR37302">
    <property type="entry name" value="SLR1116 PROTEIN"/>
    <property type="match status" value="1"/>
</dbReference>
<organism evidence="4 5">
    <name type="scientific">Paenibacillus prosopidis</name>
    <dbReference type="NCBI Taxonomy" id="630520"/>
    <lineage>
        <taxon>Bacteria</taxon>
        <taxon>Bacillati</taxon>
        <taxon>Bacillota</taxon>
        <taxon>Bacilli</taxon>
        <taxon>Bacillales</taxon>
        <taxon>Paenibacillaceae</taxon>
        <taxon>Paenibacillus</taxon>
    </lineage>
</organism>
<keyword evidence="5" id="KW-1185">Reference proteome</keyword>
<comment type="similarity">
    <text evidence="1">Belongs to the DinB family.</text>
</comment>
<dbReference type="Gene3D" id="1.20.120.450">
    <property type="entry name" value="dinb family like domain"/>
    <property type="match status" value="1"/>
</dbReference>
<sequence>MTNHSLRFYDYHVWANKIIFNRLKELPHHLYKQEIQSVFSSVSKVMAHIYKVDCGWLDILMGKSMNEAMEASFQIEADAEARSLEELEAMYHDLSVRFKACLNGHADLEKGVVLDNPYAGILNTRYSEFIIQVVNHGTYHRGNLSAMLRQLGHSSVMTEYGLFMYQDESNTSMSTVPAN</sequence>
<dbReference type="Pfam" id="PF05163">
    <property type="entry name" value="DinB"/>
    <property type="match status" value="1"/>
</dbReference>
<keyword evidence="2 3" id="KW-0479">Metal-binding</keyword>
<feature type="binding site" evidence="3">
    <location>
        <position position="136"/>
    </location>
    <ligand>
        <name>a divalent metal cation</name>
        <dbReference type="ChEBI" id="CHEBI:60240"/>
    </ligand>
</feature>
<dbReference type="InterPro" id="IPR007837">
    <property type="entry name" value="DinB"/>
</dbReference>
<name>A0A368W6A7_9BACL</name>
<dbReference type="RefSeq" id="WP_114380118.1">
    <property type="nucleotide sequence ID" value="NZ_QPJD01000006.1"/>
</dbReference>
<evidence type="ECO:0000313" key="5">
    <source>
        <dbReference type="Proteomes" id="UP000252415"/>
    </source>
</evidence>
<evidence type="ECO:0000256" key="3">
    <source>
        <dbReference type="PIRSR" id="PIRSR607837-1"/>
    </source>
</evidence>
<protein>
    <submittedName>
        <fullName evidence="4">Putative damage-inducible protein DinB</fullName>
    </submittedName>
</protein>
<evidence type="ECO:0000256" key="1">
    <source>
        <dbReference type="ARBA" id="ARBA00008635"/>
    </source>
</evidence>
<evidence type="ECO:0000313" key="4">
    <source>
        <dbReference type="EMBL" id="RCW48527.1"/>
    </source>
</evidence>
<dbReference type="SUPFAM" id="SSF109854">
    <property type="entry name" value="DinB/YfiT-like putative metalloenzymes"/>
    <property type="match status" value="1"/>
</dbReference>
<dbReference type="GO" id="GO:0046872">
    <property type="term" value="F:metal ion binding"/>
    <property type="evidence" value="ECO:0007669"/>
    <property type="project" value="UniProtKB-KW"/>
</dbReference>
<reference evidence="4 5" key="1">
    <citation type="submission" date="2018-07" db="EMBL/GenBank/DDBJ databases">
        <title>Genomic Encyclopedia of Type Strains, Phase III (KMG-III): the genomes of soil and plant-associated and newly described type strains.</title>
        <authorList>
            <person name="Whitman W."/>
        </authorList>
    </citation>
    <scope>NUCLEOTIDE SEQUENCE [LARGE SCALE GENOMIC DNA]</scope>
    <source>
        <strain evidence="4 5">CECT 7506</strain>
    </source>
</reference>
<feature type="binding site" evidence="3">
    <location>
        <position position="48"/>
    </location>
    <ligand>
        <name>a divalent metal cation</name>
        <dbReference type="ChEBI" id="CHEBI:60240"/>
    </ligand>
</feature>
<dbReference type="EMBL" id="QPJD01000006">
    <property type="protein sequence ID" value="RCW48527.1"/>
    <property type="molecule type" value="Genomic_DNA"/>
</dbReference>
<gene>
    <name evidence="4" type="ORF">DFP97_106227</name>
</gene>
<dbReference type="AlphaFoldDB" id="A0A368W6A7"/>